<accession>A0ABR0C984</accession>
<name>A0ABR0C984_PURLI</name>
<comment type="caution">
    <text evidence="1">The sequence shown here is derived from an EMBL/GenBank/DDBJ whole genome shotgun (WGS) entry which is preliminary data.</text>
</comment>
<dbReference type="Proteomes" id="UP001287286">
    <property type="component" value="Unassembled WGS sequence"/>
</dbReference>
<keyword evidence="2" id="KW-1185">Reference proteome</keyword>
<gene>
    <name evidence="1" type="ORF">Purlil1_2694</name>
</gene>
<dbReference type="EMBL" id="JAWRVI010000007">
    <property type="protein sequence ID" value="KAK4092769.1"/>
    <property type="molecule type" value="Genomic_DNA"/>
</dbReference>
<proteinExistence type="predicted"/>
<evidence type="ECO:0000313" key="1">
    <source>
        <dbReference type="EMBL" id="KAK4092769.1"/>
    </source>
</evidence>
<organism evidence="1 2">
    <name type="scientific">Purpureocillium lilacinum</name>
    <name type="common">Paecilomyces lilacinus</name>
    <dbReference type="NCBI Taxonomy" id="33203"/>
    <lineage>
        <taxon>Eukaryota</taxon>
        <taxon>Fungi</taxon>
        <taxon>Dikarya</taxon>
        <taxon>Ascomycota</taxon>
        <taxon>Pezizomycotina</taxon>
        <taxon>Sordariomycetes</taxon>
        <taxon>Hypocreomycetidae</taxon>
        <taxon>Hypocreales</taxon>
        <taxon>Ophiocordycipitaceae</taxon>
        <taxon>Purpureocillium</taxon>
    </lineage>
</organism>
<sequence length="171" mass="18567">MLNWKTAEEVEKGVAGEGKSEGYAHVMTKPATAPSADVRFSQLMMASPQAFASQSLIRKATAGACDEDLNNAATFSTSMQAAGFDTQTSDYKTRLCWPVARSWRGIKTRHTSTTRNGCRQLLKRAPAHHCHLKHVAQLFAAEPKTARAECDATLAIHGLGLPWPLLATSKN</sequence>
<evidence type="ECO:0000313" key="2">
    <source>
        <dbReference type="Proteomes" id="UP001287286"/>
    </source>
</evidence>
<protein>
    <submittedName>
        <fullName evidence="1">Uncharacterized protein</fullName>
    </submittedName>
</protein>
<reference evidence="1 2" key="1">
    <citation type="journal article" date="2024" name="Microbiol. Resour. Announc.">
        <title>Genome annotations for the ascomycete fungi Trichoderma harzianum, Trichoderma aggressivum, and Purpureocillium lilacinum.</title>
        <authorList>
            <person name="Beijen E.P.W."/>
            <person name="Ohm R.A."/>
        </authorList>
    </citation>
    <scope>NUCLEOTIDE SEQUENCE [LARGE SCALE GENOMIC DNA]</scope>
    <source>
        <strain evidence="1 2">CBS 150709</strain>
    </source>
</reference>